<dbReference type="AlphaFoldDB" id="A0A420VS52"/>
<comment type="caution">
    <text evidence="2">The sequence shown here is derived from an EMBL/GenBank/DDBJ whole genome shotgun (WGS) entry which is preliminary data.</text>
</comment>
<evidence type="ECO:0000256" key="1">
    <source>
        <dbReference type="SAM" id="Phobius"/>
    </source>
</evidence>
<gene>
    <name evidence="2" type="ORF">D7322_23340</name>
</gene>
<keyword evidence="1" id="KW-1133">Transmembrane helix</keyword>
<keyword evidence="1" id="KW-0812">Transmembrane</keyword>
<keyword evidence="1" id="KW-0472">Membrane</keyword>
<organism evidence="2 3">
    <name type="scientific">Sphingobacterium puteale</name>
    <dbReference type="NCBI Taxonomy" id="2420510"/>
    <lineage>
        <taxon>Bacteria</taxon>
        <taxon>Pseudomonadati</taxon>
        <taxon>Bacteroidota</taxon>
        <taxon>Sphingobacteriia</taxon>
        <taxon>Sphingobacteriales</taxon>
        <taxon>Sphingobacteriaceae</taxon>
        <taxon>Sphingobacterium</taxon>
    </lineage>
</organism>
<evidence type="ECO:0000313" key="2">
    <source>
        <dbReference type="EMBL" id="RKO69171.1"/>
    </source>
</evidence>
<proteinExistence type="predicted"/>
<feature type="transmembrane region" description="Helical" evidence="1">
    <location>
        <begin position="6"/>
        <end position="25"/>
    </location>
</feature>
<reference evidence="2 3" key="1">
    <citation type="submission" date="2018-10" db="EMBL/GenBank/DDBJ databases">
        <title>Sphingobacterium sp. M05W1-28.</title>
        <authorList>
            <person name="Cai H."/>
        </authorList>
    </citation>
    <scope>NUCLEOTIDE SEQUENCE [LARGE SCALE GENOMIC DNA]</scope>
    <source>
        <strain evidence="2 3">M05W1-28</strain>
    </source>
</reference>
<keyword evidence="3" id="KW-1185">Reference proteome</keyword>
<dbReference type="EMBL" id="RBWS01000022">
    <property type="protein sequence ID" value="RKO69171.1"/>
    <property type="molecule type" value="Genomic_DNA"/>
</dbReference>
<name>A0A420VS52_9SPHI</name>
<dbReference type="Proteomes" id="UP000282423">
    <property type="component" value="Unassembled WGS sequence"/>
</dbReference>
<dbReference type="RefSeq" id="WP_121126605.1">
    <property type="nucleotide sequence ID" value="NZ_RBWS01000022.1"/>
</dbReference>
<evidence type="ECO:0000313" key="3">
    <source>
        <dbReference type="Proteomes" id="UP000282423"/>
    </source>
</evidence>
<accession>A0A420VS52</accession>
<feature type="transmembrane region" description="Helical" evidence="1">
    <location>
        <begin position="80"/>
        <end position="113"/>
    </location>
</feature>
<sequence>MSTTEVFFSNVAVTVIGGLILAIILSAKNHWKEFLSDLKLSIMISLSLLSNEIRTILLSESFNSVFNPLSKIIMAWTVRFSYIICGAIIVIGLLLGVNPFVTVLLGGSIVAAVEVPYRLL</sequence>
<protein>
    <submittedName>
        <fullName evidence="2">Uncharacterized protein</fullName>
    </submittedName>
</protein>